<keyword evidence="2" id="KW-1133">Transmembrane helix</keyword>
<keyword evidence="2" id="KW-0812">Transmembrane</keyword>
<evidence type="ECO:0000256" key="1">
    <source>
        <dbReference type="SAM" id="MobiDB-lite"/>
    </source>
</evidence>
<feature type="transmembrane region" description="Helical" evidence="2">
    <location>
        <begin position="64"/>
        <end position="91"/>
    </location>
</feature>
<evidence type="ECO:0000313" key="3">
    <source>
        <dbReference type="EMBL" id="TGJ82162.1"/>
    </source>
</evidence>
<dbReference type="PANTHER" id="PTHR28297">
    <property type="entry name" value="FUNGAL PROTEIN"/>
    <property type="match status" value="1"/>
</dbReference>
<dbReference type="PANTHER" id="PTHR28297:SF1">
    <property type="entry name" value="FUNGAL PROTEIN"/>
    <property type="match status" value="1"/>
</dbReference>
<dbReference type="InterPro" id="IPR018852">
    <property type="entry name" value="DUF2456"/>
</dbReference>
<name>A0A4Z0Z0G0_9PEZI</name>
<dbReference type="OrthoDB" id="15595at2759"/>
<feature type="transmembrane region" description="Helical" evidence="2">
    <location>
        <begin position="189"/>
        <end position="210"/>
    </location>
</feature>
<gene>
    <name evidence="3" type="ORF">E0Z10_g6616</name>
</gene>
<evidence type="ECO:0000256" key="2">
    <source>
        <dbReference type="SAM" id="Phobius"/>
    </source>
</evidence>
<dbReference type="Pfam" id="PF10445">
    <property type="entry name" value="DUF2456"/>
    <property type="match status" value="1"/>
</dbReference>
<reference evidence="3 4" key="1">
    <citation type="submission" date="2019-03" db="EMBL/GenBank/DDBJ databases">
        <title>Draft genome sequence of Xylaria hypoxylon DSM 108379, a ubiquitous saprotrophic-parasitic fungi on hardwood.</title>
        <authorList>
            <person name="Buettner E."/>
            <person name="Leonhardt S."/>
            <person name="Gebauer A.M."/>
            <person name="Liers C."/>
            <person name="Hofrichter M."/>
            <person name="Kellner H."/>
        </authorList>
    </citation>
    <scope>NUCLEOTIDE SEQUENCE [LARGE SCALE GENOMIC DNA]</scope>
    <source>
        <strain evidence="3 4">DSM 108379</strain>
    </source>
</reference>
<dbReference type="AlphaFoldDB" id="A0A4Z0Z0G0"/>
<sequence length="268" mass="30291">MPWATNPIFELKNPTEKVTADVEAAQADGTNGDGTSSPVPVPGPKDGDGLKFRPPSDHFTLHQIFYIFIIDGFFAGIFAGGINFAIAYALYHDRGTKESPIRLFQFPNTLAGDTAVTIFIQFFTTWVIESILVNYDLRKGGVQPIGFISEPKGRYLRWFAFLDRQEETYEVRSIKHWLRFLLSQIIRSLVLAVVFFPVIFGASIGFLTVVGKRHHADWDWYYSAKWAPEIFKLVQGALLGLLFTPLMVIFWLARCGWALQTMEGQLST</sequence>
<keyword evidence="2" id="KW-0472">Membrane</keyword>
<evidence type="ECO:0000313" key="4">
    <source>
        <dbReference type="Proteomes" id="UP000297716"/>
    </source>
</evidence>
<comment type="caution">
    <text evidence="3">The sequence shown here is derived from an EMBL/GenBank/DDBJ whole genome shotgun (WGS) entry which is preliminary data.</text>
</comment>
<dbReference type="Proteomes" id="UP000297716">
    <property type="component" value="Unassembled WGS sequence"/>
</dbReference>
<accession>A0A4Z0Z0G0</accession>
<dbReference type="EMBL" id="SKBN01000139">
    <property type="protein sequence ID" value="TGJ82162.1"/>
    <property type="molecule type" value="Genomic_DNA"/>
</dbReference>
<protein>
    <submittedName>
        <fullName evidence="3">Uncharacterized protein</fullName>
    </submittedName>
</protein>
<feature type="transmembrane region" description="Helical" evidence="2">
    <location>
        <begin position="230"/>
        <end position="253"/>
    </location>
</feature>
<organism evidence="3 4">
    <name type="scientific">Xylaria hypoxylon</name>
    <dbReference type="NCBI Taxonomy" id="37992"/>
    <lineage>
        <taxon>Eukaryota</taxon>
        <taxon>Fungi</taxon>
        <taxon>Dikarya</taxon>
        <taxon>Ascomycota</taxon>
        <taxon>Pezizomycotina</taxon>
        <taxon>Sordariomycetes</taxon>
        <taxon>Xylariomycetidae</taxon>
        <taxon>Xylariales</taxon>
        <taxon>Xylariaceae</taxon>
        <taxon>Xylaria</taxon>
    </lineage>
</organism>
<feature type="region of interest" description="Disordered" evidence="1">
    <location>
        <begin position="1"/>
        <end position="48"/>
    </location>
</feature>
<keyword evidence="4" id="KW-1185">Reference proteome</keyword>
<proteinExistence type="predicted"/>